<accession>A0ABV5QNX5</accession>
<protein>
    <submittedName>
        <fullName evidence="1">Protealysin inhibitor emfourin</fullName>
    </submittedName>
</protein>
<evidence type="ECO:0000313" key="2">
    <source>
        <dbReference type="Proteomes" id="UP001589716"/>
    </source>
</evidence>
<keyword evidence="2" id="KW-1185">Reference proteome</keyword>
<dbReference type="Proteomes" id="UP001589716">
    <property type="component" value="Unassembled WGS sequence"/>
</dbReference>
<dbReference type="Pfam" id="PF20242">
    <property type="entry name" value="Emfourin"/>
    <property type="match status" value="1"/>
</dbReference>
<evidence type="ECO:0000313" key="1">
    <source>
        <dbReference type="EMBL" id="MFB9555142.1"/>
    </source>
</evidence>
<proteinExistence type="predicted"/>
<sequence>MRISVRRTGGFAGIEKAEEVDTEGLADAGDWQALAATVLAEPPVDEEAARGVPDGFSYEITVDGWTVRCRDPHLTQAQRALITRVLKEGA</sequence>
<name>A0ABV5QNX5_9ACTN</name>
<gene>
    <name evidence="1" type="ORF">ACFFTP_13185</name>
</gene>
<dbReference type="EMBL" id="JBHMCT010000008">
    <property type="protein sequence ID" value="MFB9555142.1"/>
    <property type="molecule type" value="Genomic_DNA"/>
</dbReference>
<dbReference type="InterPro" id="IPR049457">
    <property type="entry name" value="Emfourin"/>
</dbReference>
<dbReference type="RefSeq" id="WP_345488476.1">
    <property type="nucleotide sequence ID" value="NZ_BAAAWU010000001.1"/>
</dbReference>
<comment type="caution">
    <text evidence="1">The sequence shown here is derived from an EMBL/GenBank/DDBJ whole genome shotgun (WGS) entry which is preliminary data.</text>
</comment>
<organism evidence="1 2">
    <name type="scientific">Streptomyces roseoviridis</name>
    <dbReference type="NCBI Taxonomy" id="67361"/>
    <lineage>
        <taxon>Bacteria</taxon>
        <taxon>Bacillati</taxon>
        <taxon>Actinomycetota</taxon>
        <taxon>Actinomycetes</taxon>
        <taxon>Kitasatosporales</taxon>
        <taxon>Streptomycetaceae</taxon>
        <taxon>Streptomyces</taxon>
    </lineage>
</organism>
<reference evidence="1 2" key="1">
    <citation type="submission" date="2024-09" db="EMBL/GenBank/DDBJ databases">
        <authorList>
            <person name="Sun Q."/>
            <person name="Mori K."/>
        </authorList>
    </citation>
    <scope>NUCLEOTIDE SEQUENCE [LARGE SCALE GENOMIC DNA]</scope>
    <source>
        <strain evidence="1 2">JCM 4414</strain>
    </source>
</reference>